<dbReference type="Proteomes" id="UP000789901">
    <property type="component" value="Unassembled WGS sequence"/>
</dbReference>
<sequence length="76" mass="8043">MDPGQPQLPTPQIGQPLAPDDKVPSPDTEVLTLALESTTISTEETSEGMEIDLNLDTASVTSTIESDGLPKTYSQV</sequence>
<feature type="region of interest" description="Disordered" evidence="1">
    <location>
        <begin position="1"/>
        <end position="26"/>
    </location>
</feature>
<keyword evidence="3" id="KW-1185">Reference proteome</keyword>
<dbReference type="EMBL" id="CAJVQB010039622">
    <property type="protein sequence ID" value="CAG8827543.1"/>
    <property type="molecule type" value="Genomic_DNA"/>
</dbReference>
<accession>A0ABN7WD87</accession>
<evidence type="ECO:0000313" key="2">
    <source>
        <dbReference type="EMBL" id="CAG8827543.1"/>
    </source>
</evidence>
<feature type="non-terminal residue" evidence="2">
    <location>
        <position position="76"/>
    </location>
</feature>
<name>A0ABN7WD87_GIGMA</name>
<protein>
    <submittedName>
        <fullName evidence="2">5645_t:CDS:1</fullName>
    </submittedName>
</protein>
<evidence type="ECO:0000256" key="1">
    <source>
        <dbReference type="SAM" id="MobiDB-lite"/>
    </source>
</evidence>
<evidence type="ECO:0000313" key="3">
    <source>
        <dbReference type="Proteomes" id="UP000789901"/>
    </source>
</evidence>
<gene>
    <name evidence="2" type="ORF">GMARGA_LOCUS29440</name>
</gene>
<organism evidence="2 3">
    <name type="scientific">Gigaspora margarita</name>
    <dbReference type="NCBI Taxonomy" id="4874"/>
    <lineage>
        <taxon>Eukaryota</taxon>
        <taxon>Fungi</taxon>
        <taxon>Fungi incertae sedis</taxon>
        <taxon>Mucoromycota</taxon>
        <taxon>Glomeromycotina</taxon>
        <taxon>Glomeromycetes</taxon>
        <taxon>Diversisporales</taxon>
        <taxon>Gigasporaceae</taxon>
        <taxon>Gigaspora</taxon>
    </lineage>
</organism>
<proteinExistence type="predicted"/>
<comment type="caution">
    <text evidence="2">The sequence shown here is derived from an EMBL/GenBank/DDBJ whole genome shotgun (WGS) entry which is preliminary data.</text>
</comment>
<reference evidence="2 3" key="1">
    <citation type="submission" date="2021-06" db="EMBL/GenBank/DDBJ databases">
        <authorList>
            <person name="Kallberg Y."/>
            <person name="Tangrot J."/>
            <person name="Rosling A."/>
        </authorList>
    </citation>
    <scope>NUCLEOTIDE SEQUENCE [LARGE SCALE GENOMIC DNA]</scope>
    <source>
        <strain evidence="2 3">120-4 pot B 10/14</strain>
    </source>
</reference>